<evidence type="ECO:0000313" key="12">
    <source>
        <dbReference type="EnsemblPlants" id="EMT33756"/>
    </source>
</evidence>
<dbReference type="InterPro" id="IPR038567">
    <property type="entry name" value="T_Elf1_sf"/>
</dbReference>
<keyword evidence="5 11" id="KW-0479">Metal-binding</keyword>
<dbReference type="FunFam" id="2.20.25.190:FF:000001">
    <property type="entry name" value="Transcription elongation factor 1 homolog"/>
    <property type="match status" value="1"/>
</dbReference>
<evidence type="ECO:0000256" key="8">
    <source>
        <dbReference type="ARBA" id="ARBA00023015"/>
    </source>
</evidence>
<evidence type="ECO:0000256" key="4">
    <source>
        <dbReference type="ARBA" id="ARBA00014973"/>
    </source>
</evidence>
<dbReference type="SUPFAM" id="SSF57783">
    <property type="entry name" value="Zinc beta-ribbon"/>
    <property type="match status" value="1"/>
</dbReference>
<evidence type="ECO:0000256" key="1">
    <source>
        <dbReference type="ARBA" id="ARBA00003357"/>
    </source>
</evidence>
<dbReference type="GO" id="GO:0008023">
    <property type="term" value="C:transcription elongation factor complex"/>
    <property type="evidence" value="ECO:0007669"/>
    <property type="project" value="TreeGrafter"/>
</dbReference>
<evidence type="ECO:0000256" key="6">
    <source>
        <dbReference type="ARBA" id="ARBA00022771"/>
    </source>
</evidence>
<evidence type="ECO:0000256" key="11">
    <source>
        <dbReference type="RuleBase" id="RU364033"/>
    </source>
</evidence>
<dbReference type="Pfam" id="PF05129">
    <property type="entry name" value="Zn_ribbon_Elf1"/>
    <property type="match status" value="1"/>
</dbReference>
<keyword evidence="9 11" id="KW-0804">Transcription</keyword>
<dbReference type="GO" id="GO:0008270">
    <property type="term" value="F:zinc ion binding"/>
    <property type="evidence" value="ECO:0007669"/>
    <property type="project" value="UniProtKB-KW"/>
</dbReference>
<evidence type="ECO:0000256" key="2">
    <source>
        <dbReference type="ARBA" id="ARBA00004123"/>
    </source>
</evidence>
<comment type="similarity">
    <text evidence="3 11">Belongs to the ELOF1 family.</text>
</comment>
<evidence type="ECO:0000256" key="5">
    <source>
        <dbReference type="ARBA" id="ARBA00022723"/>
    </source>
</evidence>
<dbReference type="ExpressionAtlas" id="N1R567">
    <property type="expression patterns" value="baseline"/>
</dbReference>
<accession>N1R567</accession>
<evidence type="ECO:0000256" key="7">
    <source>
        <dbReference type="ARBA" id="ARBA00022833"/>
    </source>
</evidence>
<keyword evidence="8 11" id="KW-0805">Transcription regulation</keyword>
<dbReference type="PANTHER" id="PTHR20934:SF21">
    <property type="entry name" value="TRANSCRIPTION ELONGATION FACTOR 1 HOMOLOG"/>
    <property type="match status" value="1"/>
</dbReference>
<keyword evidence="7 11" id="KW-0862">Zinc</keyword>
<dbReference type="EnsemblPlants" id="EMT33756">
    <property type="protein sequence ID" value="EMT33756"/>
    <property type="gene ID" value="F775_01689"/>
</dbReference>
<sequence>MGKRKSARSKAAPRKKVEKLETAFCSHAAAVECTIELDIKIATASCYVCLESYSTVPDALTEPIDVYSEWIDECERVNEGVRRRARMMRGRHPALSEISWQMYGSYMQEAATSTKKCPRKGFPPLCITKQPPRYSER</sequence>
<keyword evidence="6 11" id="KW-0863">Zinc-finger</keyword>
<dbReference type="GO" id="GO:0000993">
    <property type="term" value="F:RNA polymerase II complex binding"/>
    <property type="evidence" value="ECO:0007669"/>
    <property type="project" value="TreeGrafter"/>
</dbReference>
<evidence type="ECO:0000256" key="3">
    <source>
        <dbReference type="ARBA" id="ARBA00009730"/>
    </source>
</evidence>
<evidence type="ECO:0000256" key="9">
    <source>
        <dbReference type="ARBA" id="ARBA00023163"/>
    </source>
</evidence>
<proteinExistence type="inferred from homology"/>
<dbReference type="Gene3D" id="2.20.25.190">
    <property type="match status" value="1"/>
</dbReference>
<comment type="subcellular location">
    <subcellularLocation>
        <location evidence="2 11">Nucleus</location>
    </subcellularLocation>
</comment>
<comment type="function">
    <text evidence="1 11">Transcription elongation factor implicated in the maintenance of proper chromatin structure in actively transcribed regions.</text>
</comment>
<organism evidence="12">
    <name type="scientific">Aegilops tauschii</name>
    <name type="common">Tausch's goatgrass</name>
    <name type="synonym">Aegilops squarrosa</name>
    <dbReference type="NCBI Taxonomy" id="37682"/>
    <lineage>
        <taxon>Eukaryota</taxon>
        <taxon>Viridiplantae</taxon>
        <taxon>Streptophyta</taxon>
        <taxon>Embryophyta</taxon>
        <taxon>Tracheophyta</taxon>
        <taxon>Spermatophyta</taxon>
        <taxon>Magnoliopsida</taxon>
        <taxon>Liliopsida</taxon>
        <taxon>Poales</taxon>
        <taxon>Poaceae</taxon>
        <taxon>BOP clade</taxon>
        <taxon>Pooideae</taxon>
        <taxon>Triticodae</taxon>
        <taxon>Triticeae</taxon>
        <taxon>Triticinae</taxon>
        <taxon>Aegilops</taxon>
    </lineage>
</organism>
<dbReference type="InterPro" id="IPR007808">
    <property type="entry name" value="Elf1"/>
</dbReference>
<evidence type="ECO:0000256" key="10">
    <source>
        <dbReference type="ARBA" id="ARBA00023242"/>
    </source>
</evidence>
<dbReference type="AlphaFoldDB" id="N1R567"/>
<keyword evidence="10 11" id="KW-0539">Nucleus</keyword>
<reference evidence="12" key="1">
    <citation type="submission" date="2015-06" db="UniProtKB">
        <authorList>
            <consortium name="EnsemblPlants"/>
        </authorList>
    </citation>
    <scope>IDENTIFICATION</scope>
</reference>
<dbReference type="GO" id="GO:0006368">
    <property type="term" value="P:transcription elongation by RNA polymerase II"/>
    <property type="evidence" value="ECO:0007669"/>
    <property type="project" value="TreeGrafter"/>
</dbReference>
<protein>
    <recommendedName>
        <fullName evidence="4 11">Transcription elongation factor 1 homolog</fullName>
    </recommendedName>
</protein>
<name>N1R567_AEGTA</name>
<dbReference type="PANTHER" id="PTHR20934">
    <property type="entry name" value="TRANSCRIPTION ELONGATION FACTOR 1 HOMOLOG"/>
    <property type="match status" value="1"/>
</dbReference>